<dbReference type="SMR" id="A0A0D3GNZ8"/>
<dbReference type="eggNOG" id="ENOG502R4TW">
    <property type="taxonomic scope" value="Eukaryota"/>
</dbReference>
<evidence type="ECO:0000256" key="3">
    <source>
        <dbReference type="ARBA" id="ARBA00022729"/>
    </source>
</evidence>
<keyword evidence="9" id="KW-1185">Reference proteome</keyword>
<organism evidence="8">
    <name type="scientific">Oryza barthii</name>
    <dbReference type="NCBI Taxonomy" id="65489"/>
    <lineage>
        <taxon>Eukaryota</taxon>
        <taxon>Viridiplantae</taxon>
        <taxon>Streptophyta</taxon>
        <taxon>Embryophyta</taxon>
        <taxon>Tracheophyta</taxon>
        <taxon>Spermatophyta</taxon>
        <taxon>Magnoliopsida</taxon>
        <taxon>Liliopsida</taxon>
        <taxon>Poales</taxon>
        <taxon>Poaceae</taxon>
        <taxon>BOP clade</taxon>
        <taxon>Oryzoideae</taxon>
        <taxon>Oryzeae</taxon>
        <taxon>Oryzinae</taxon>
        <taxon>Oryza</taxon>
    </lineage>
</organism>
<keyword evidence="3 7" id="KW-0732">Signal</keyword>
<sequence>MAKARVNLTVVVGLSLVALLVLTAVEDVGVSADNEIGYTTMNHDDIPGTPKLLHPGGPANTYTRGCEKEQDCRD</sequence>
<reference evidence="8" key="2">
    <citation type="submission" date="2015-03" db="UniProtKB">
        <authorList>
            <consortium name="EnsemblPlants"/>
        </authorList>
    </citation>
    <scope>IDENTIFICATION</scope>
</reference>
<dbReference type="Pfam" id="PF05498">
    <property type="entry name" value="RALF"/>
    <property type="match status" value="1"/>
</dbReference>
<dbReference type="InterPro" id="IPR008801">
    <property type="entry name" value="RALF"/>
</dbReference>
<evidence type="ECO:0000256" key="7">
    <source>
        <dbReference type="SAM" id="SignalP"/>
    </source>
</evidence>
<dbReference type="PANTHER" id="PTHR34270">
    <property type="entry name" value="PROTEIN RALF-LIKE 15-RELATED"/>
    <property type="match status" value="1"/>
</dbReference>
<feature type="region of interest" description="Disordered" evidence="6">
    <location>
        <begin position="47"/>
        <end position="74"/>
    </location>
</feature>
<proteinExistence type="inferred from homology"/>
<dbReference type="PANTHER" id="PTHR34270:SF3">
    <property type="entry name" value="PROTEIN RALF-LIKE 16-RELATED"/>
    <property type="match status" value="1"/>
</dbReference>
<reference evidence="8" key="1">
    <citation type="journal article" date="2009" name="Rice">
        <title>De Novo Next Generation Sequencing of Plant Genomes.</title>
        <authorList>
            <person name="Rounsley S."/>
            <person name="Marri P.R."/>
            <person name="Yu Y."/>
            <person name="He R."/>
            <person name="Sisneros N."/>
            <person name="Goicoechea J.L."/>
            <person name="Lee S.J."/>
            <person name="Angelova A."/>
            <person name="Kudrna D."/>
            <person name="Luo M."/>
            <person name="Affourtit J."/>
            <person name="Desany B."/>
            <person name="Knight J."/>
            <person name="Niazi F."/>
            <person name="Egholm M."/>
            <person name="Wing R.A."/>
        </authorList>
    </citation>
    <scope>NUCLEOTIDE SEQUENCE [LARGE SCALE GENOMIC DNA]</scope>
    <source>
        <strain evidence="8">cv. IRGC 105608</strain>
    </source>
</reference>
<comment type="function">
    <text evidence="5">Cell signaling peptide that may regulate plant stress, growth, and development. Mediates a rapid alkalinization of extracellular space by mediating a transient increase in the cytoplasmic Ca(2+) concentration leading to a calcium-dependent signaling events through a cell surface receptor and a concomitant activation of some intracellular mitogen-activated protein kinases.</text>
</comment>
<evidence type="ECO:0000256" key="5">
    <source>
        <dbReference type="ARBA" id="ARBA00037228"/>
    </source>
</evidence>
<keyword evidence="4" id="KW-1015">Disulfide bond</keyword>
<dbReference type="Gramene" id="OBART07G08250.1">
    <property type="protein sequence ID" value="OBART07G08250.1"/>
    <property type="gene ID" value="OBART07G08250"/>
</dbReference>
<dbReference type="Proteomes" id="UP000026960">
    <property type="component" value="Chromosome 7"/>
</dbReference>
<keyword evidence="2" id="KW-0372">Hormone</keyword>
<feature type="chain" id="PRO_5002263079" evidence="7">
    <location>
        <begin position="33"/>
        <end position="74"/>
    </location>
</feature>
<dbReference type="AlphaFoldDB" id="A0A0D3GNZ8"/>
<dbReference type="EnsemblPlants" id="OBART07G08250.1">
    <property type="protein sequence ID" value="OBART07G08250.1"/>
    <property type="gene ID" value="OBART07G08250"/>
</dbReference>
<evidence type="ECO:0000256" key="6">
    <source>
        <dbReference type="SAM" id="MobiDB-lite"/>
    </source>
</evidence>
<dbReference type="PaxDb" id="65489-OBART07G08250.1"/>
<feature type="signal peptide" evidence="7">
    <location>
        <begin position="1"/>
        <end position="32"/>
    </location>
</feature>
<dbReference type="GO" id="GO:0005179">
    <property type="term" value="F:hormone activity"/>
    <property type="evidence" value="ECO:0007669"/>
    <property type="project" value="UniProtKB-KW"/>
</dbReference>
<protein>
    <submittedName>
        <fullName evidence="8">Uncharacterized protein</fullName>
    </submittedName>
</protein>
<evidence type="ECO:0000313" key="8">
    <source>
        <dbReference type="EnsemblPlants" id="OBART07G08250.1"/>
    </source>
</evidence>
<dbReference type="HOGENOM" id="CLU_2691787_0_0_1"/>
<evidence type="ECO:0000256" key="4">
    <source>
        <dbReference type="ARBA" id="ARBA00023157"/>
    </source>
</evidence>
<evidence type="ECO:0000313" key="9">
    <source>
        <dbReference type="Proteomes" id="UP000026960"/>
    </source>
</evidence>
<accession>A0A0D3GNZ8</accession>
<evidence type="ECO:0000256" key="2">
    <source>
        <dbReference type="ARBA" id="ARBA00022702"/>
    </source>
</evidence>
<evidence type="ECO:0000256" key="1">
    <source>
        <dbReference type="ARBA" id="ARBA00009178"/>
    </source>
</evidence>
<comment type="similarity">
    <text evidence="1">Belongs to the plant rapid alkalinization factor (RALF) family.</text>
</comment>
<name>A0A0D3GNZ8_9ORYZ</name>
<feature type="compositionally biased region" description="Basic and acidic residues" evidence="6">
    <location>
        <begin position="65"/>
        <end position="74"/>
    </location>
</feature>